<evidence type="ECO:0000256" key="1">
    <source>
        <dbReference type="SAM" id="MobiDB-lite"/>
    </source>
</evidence>
<dbReference type="OMA" id="MCINGDP"/>
<name>V5GJ22_KALBG</name>
<evidence type="ECO:0000313" key="2">
    <source>
        <dbReference type="EMBL" id="EST05982.1"/>
    </source>
</evidence>
<dbReference type="GeneID" id="27421200"/>
<sequence length="412" mass="40646">MVHHRLTSRSVASWLTRISSKASDWVFGSVPLPASSEANVPKPAVGGVTVMEKMPYPYATGMVPRLASETLSGGGLVGGWMCVHVDVPVEDEDDGQEGAAGVSGANDGAGGGQQDGSGGAGGAGAGAGAGANPGDGSVGGGSQGFAGAGQASAGGAGVTGGGFNGNPNVGTGSGFAGQQQPVYNGGQGGSVGGAYPGSGYPGGAGTRSGFGDQQDTGAGGFAGGSDAGLSDSAGAGGIGPFANGGGVSGGSADINGGMGAGAGDQRNTNPTPGGYIRYRGQLLTIDQYQRALASSSSPLSRRDMLPVSSSSIFIDTLLHKRDGATSTPKVLMCINGDPALPPIKFNTMTGLRIRDASTQQGGVVSITNLPNYSMPWMPFLPTAEMWAEQQALMLEQESIIENNMTSTPPPSR</sequence>
<dbReference type="HOGENOM" id="CLU_033547_0_0_1"/>
<feature type="region of interest" description="Disordered" evidence="1">
    <location>
        <begin position="169"/>
        <end position="225"/>
    </location>
</feature>
<organism evidence="2 3">
    <name type="scientific">Kalmanozyma brasiliensis (strain GHG001)</name>
    <name type="common">Yeast</name>
    <name type="synonym">Pseudozyma brasiliensis</name>
    <dbReference type="NCBI Taxonomy" id="1365824"/>
    <lineage>
        <taxon>Eukaryota</taxon>
        <taxon>Fungi</taxon>
        <taxon>Dikarya</taxon>
        <taxon>Basidiomycota</taxon>
        <taxon>Ustilaginomycotina</taxon>
        <taxon>Ustilaginomycetes</taxon>
        <taxon>Ustilaginales</taxon>
        <taxon>Ustilaginaceae</taxon>
        <taxon>Kalmanozyma</taxon>
    </lineage>
</organism>
<evidence type="ECO:0000313" key="3">
    <source>
        <dbReference type="Proteomes" id="UP000019377"/>
    </source>
</evidence>
<keyword evidence="3" id="KW-1185">Reference proteome</keyword>
<dbReference type="STRING" id="1365824.V5GJ22"/>
<dbReference type="Proteomes" id="UP000019377">
    <property type="component" value="Unassembled WGS sequence"/>
</dbReference>
<dbReference type="AlphaFoldDB" id="V5GJ22"/>
<proteinExistence type="predicted"/>
<gene>
    <name evidence="2" type="ORF">PSEUBRA_SCAF4g05126</name>
</gene>
<dbReference type="OrthoDB" id="2556009at2759"/>
<reference evidence="3" key="1">
    <citation type="journal article" date="2013" name="Genome Announc.">
        <title>Draft genome sequence of Pseudozyma brasiliensis sp. nov. strain GHG001, a high producer of endo-1,4-xylanase isolated from an insect pest of sugarcane.</title>
        <authorList>
            <person name="Oliveira J.V.D.C."/>
            <person name="dos Santos R.A.C."/>
            <person name="Borges T.A."/>
            <person name="Riano-Pachon D.M."/>
            <person name="Goldman G.H."/>
        </authorList>
    </citation>
    <scope>NUCLEOTIDE SEQUENCE [LARGE SCALE GENOMIC DNA]</scope>
    <source>
        <strain evidence="3">GHG001</strain>
    </source>
</reference>
<dbReference type="RefSeq" id="XP_016290971.1">
    <property type="nucleotide sequence ID" value="XM_016438507.1"/>
</dbReference>
<protein>
    <submittedName>
        <fullName evidence="2">Uncharacterized protein</fullName>
    </submittedName>
</protein>
<feature type="compositionally biased region" description="Gly residues" evidence="1">
    <location>
        <begin position="107"/>
        <end position="128"/>
    </location>
</feature>
<feature type="compositionally biased region" description="Gly residues" evidence="1">
    <location>
        <begin position="185"/>
        <end position="208"/>
    </location>
</feature>
<accession>V5GJ22</accession>
<feature type="region of interest" description="Disordered" evidence="1">
    <location>
        <begin position="91"/>
        <end position="128"/>
    </location>
</feature>
<dbReference type="eggNOG" id="ENOG502QV37">
    <property type="taxonomic scope" value="Eukaryota"/>
</dbReference>
<feature type="region of interest" description="Disordered" evidence="1">
    <location>
        <begin position="134"/>
        <end position="153"/>
    </location>
</feature>
<dbReference type="EMBL" id="KI545884">
    <property type="protein sequence ID" value="EST05982.1"/>
    <property type="molecule type" value="Genomic_DNA"/>
</dbReference>